<comment type="caution">
    <text evidence="1">The sequence shown here is derived from an EMBL/GenBank/DDBJ whole genome shotgun (WGS) entry which is preliminary data.</text>
</comment>
<sequence length="66" mass="7440">ETATNTAQFTIEKGVKKNSKVLKRPKSTPSTTRKKFSPQFTRLKSQLSMVQTKTKSGNILVKRSLE</sequence>
<evidence type="ECO:0000313" key="1">
    <source>
        <dbReference type="EMBL" id="KAJ9578522.1"/>
    </source>
</evidence>
<name>A0AAD7ZE71_DIPPU</name>
<dbReference type="AlphaFoldDB" id="A0AAD7ZE71"/>
<feature type="non-terminal residue" evidence="1">
    <location>
        <position position="66"/>
    </location>
</feature>
<reference evidence="1" key="2">
    <citation type="submission" date="2023-05" db="EMBL/GenBank/DDBJ databases">
        <authorList>
            <person name="Fouks B."/>
        </authorList>
    </citation>
    <scope>NUCLEOTIDE SEQUENCE</scope>
    <source>
        <strain evidence="1">Stay&amp;Tobe</strain>
        <tissue evidence="1">Testes</tissue>
    </source>
</reference>
<dbReference type="EMBL" id="JASPKZ010008874">
    <property type="protein sequence ID" value="KAJ9578522.1"/>
    <property type="molecule type" value="Genomic_DNA"/>
</dbReference>
<accession>A0AAD7ZE71</accession>
<reference evidence="1" key="1">
    <citation type="journal article" date="2023" name="IScience">
        <title>Live-bearing cockroach genome reveals convergent evolutionary mechanisms linked to viviparity in insects and beyond.</title>
        <authorList>
            <person name="Fouks B."/>
            <person name="Harrison M.C."/>
            <person name="Mikhailova A.A."/>
            <person name="Marchal E."/>
            <person name="English S."/>
            <person name="Carruthers M."/>
            <person name="Jennings E.C."/>
            <person name="Chiamaka E.L."/>
            <person name="Frigard R.A."/>
            <person name="Pippel M."/>
            <person name="Attardo G.M."/>
            <person name="Benoit J.B."/>
            <person name="Bornberg-Bauer E."/>
            <person name="Tobe S.S."/>
        </authorList>
    </citation>
    <scope>NUCLEOTIDE SEQUENCE</scope>
    <source>
        <strain evidence="1">Stay&amp;Tobe</strain>
    </source>
</reference>
<proteinExistence type="predicted"/>
<keyword evidence="2" id="KW-1185">Reference proteome</keyword>
<organism evidence="1 2">
    <name type="scientific">Diploptera punctata</name>
    <name type="common">Pacific beetle cockroach</name>
    <dbReference type="NCBI Taxonomy" id="6984"/>
    <lineage>
        <taxon>Eukaryota</taxon>
        <taxon>Metazoa</taxon>
        <taxon>Ecdysozoa</taxon>
        <taxon>Arthropoda</taxon>
        <taxon>Hexapoda</taxon>
        <taxon>Insecta</taxon>
        <taxon>Pterygota</taxon>
        <taxon>Neoptera</taxon>
        <taxon>Polyneoptera</taxon>
        <taxon>Dictyoptera</taxon>
        <taxon>Blattodea</taxon>
        <taxon>Blaberoidea</taxon>
        <taxon>Blaberidae</taxon>
        <taxon>Diplopterinae</taxon>
        <taxon>Diploptera</taxon>
    </lineage>
</organism>
<feature type="non-terminal residue" evidence="1">
    <location>
        <position position="1"/>
    </location>
</feature>
<protein>
    <submittedName>
        <fullName evidence="1">Uncharacterized protein</fullName>
    </submittedName>
</protein>
<dbReference type="Proteomes" id="UP001233999">
    <property type="component" value="Unassembled WGS sequence"/>
</dbReference>
<evidence type="ECO:0000313" key="2">
    <source>
        <dbReference type="Proteomes" id="UP001233999"/>
    </source>
</evidence>
<gene>
    <name evidence="1" type="ORF">L9F63_005251</name>
</gene>